<feature type="non-terminal residue" evidence="2">
    <location>
        <position position="1"/>
    </location>
</feature>
<protein>
    <submittedName>
        <fullName evidence="2">Uncharacterized protein</fullName>
    </submittedName>
</protein>
<organism evidence="2">
    <name type="scientific">uncultured Solirubrobacterales bacterium</name>
    <dbReference type="NCBI Taxonomy" id="768556"/>
    <lineage>
        <taxon>Bacteria</taxon>
        <taxon>Bacillati</taxon>
        <taxon>Actinomycetota</taxon>
        <taxon>Thermoleophilia</taxon>
        <taxon>Solirubrobacterales</taxon>
        <taxon>environmental samples</taxon>
    </lineage>
</organism>
<evidence type="ECO:0000313" key="2">
    <source>
        <dbReference type="EMBL" id="CAA9479417.1"/>
    </source>
</evidence>
<accession>A0A6J4RWN3</accession>
<dbReference type="AlphaFoldDB" id="A0A6J4RWN3"/>
<feature type="non-terminal residue" evidence="2">
    <location>
        <position position="220"/>
    </location>
</feature>
<reference evidence="2" key="1">
    <citation type="submission" date="2020-02" db="EMBL/GenBank/DDBJ databases">
        <authorList>
            <person name="Meier V. D."/>
        </authorList>
    </citation>
    <scope>NUCLEOTIDE SEQUENCE</scope>
    <source>
        <strain evidence="2">AVDCRST_MAG45</strain>
    </source>
</reference>
<name>A0A6J4RWN3_9ACTN</name>
<dbReference type="EMBL" id="CADCVU010000006">
    <property type="protein sequence ID" value="CAA9479417.1"/>
    <property type="molecule type" value="Genomic_DNA"/>
</dbReference>
<feature type="compositionally biased region" description="Low complexity" evidence="1">
    <location>
        <begin position="124"/>
        <end position="140"/>
    </location>
</feature>
<gene>
    <name evidence="2" type="ORF">AVDCRST_MAG45-65</name>
</gene>
<sequence length="220" mass="24341">WPWASRKRERNRTGPWRSSWSRITPRCGWASRRSSVAPATGSRRRRTRPRTLTSWCSTGVPGSPCSTSTSPAATESSSRGPSSSSDPSNRSSCTRASRRISGSERRSPLAFAAWRSRRAHPKSSCRPSPRSPRMASTSTRGYARCSGNPGRCAPAASSRSERRRSSGSWRRGSRARRSPTGSCSRRRRCAPTFATGCAASEPTRARTRWRWRSAPARSRP</sequence>
<feature type="region of interest" description="Disordered" evidence="1">
    <location>
        <begin position="1"/>
        <end position="220"/>
    </location>
</feature>
<proteinExistence type="predicted"/>
<feature type="compositionally biased region" description="Low complexity" evidence="1">
    <location>
        <begin position="50"/>
        <end position="92"/>
    </location>
</feature>
<evidence type="ECO:0000256" key="1">
    <source>
        <dbReference type="SAM" id="MobiDB-lite"/>
    </source>
</evidence>
<feature type="compositionally biased region" description="Basic residues" evidence="1">
    <location>
        <begin position="1"/>
        <end position="10"/>
    </location>
</feature>